<organism evidence="1 2">
    <name type="scientific">Cardiocondyla obscurior</name>
    <dbReference type="NCBI Taxonomy" id="286306"/>
    <lineage>
        <taxon>Eukaryota</taxon>
        <taxon>Metazoa</taxon>
        <taxon>Ecdysozoa</taxon>
        <taxon>Arthropoda</taxon>
        <taxon>Hexapoda</taxon>
        <taxon>Insecta</taxon>
        <taxon>Pterygota</taxon>
        <taxon>Neoptera</taxon>
        <taxon>Endopterygota</taxon>
        <taxon>Hymenoptera</taxon>
        <taxon>Apocrita</taxon>
        <taxon>Aculeata</taxon>
        <taxon>Formicoidea</taxon>
        <taxon>Formicidae</taxon>
        <taxon>Myrmicinae</taxon>
        <taxon>Cardiocondyla</taxon>
    </lineage>
</organism>
<proteinExistence type="predicted"/>
<comment type="caution">
    <text evidence="1">The sequence shown here is derived from an EMBL/GenBank/DDBJ whole genome shotgun (WGS) entry which is preliminary data.</text>
</comment>
<gene>
    <name evidence="1" type="ORF">PUN28_007881</name>
</gene>
<sequence>MARSIKWSRAPSAVTLSWRHRGDTIERKKQTRQRGEEGRSLFTSVFRVEGTKPGGTPTDRFGTMLSVRSAVTLALLLFILAEYSEAMPAIDKEKLLNNVNLMNDDGSIETALINYLFTKQIVKRLRNQLDFSDLQKRGFWKQCATNAVACFGK</sequence>
<keyword evidence="2" id="KW-1185">Reference proteome</keyword>
<evidence type="ECO:0008006" key="3">
    <source>
        <dbReference type="Google" id="ProtNLM"/>
    </source>
</evidence>
<dbReference type="EMBL" id="JADYXP020000007">
    <property type="protein sequence ID" value="KAL0119742.1"/>
    <property type="molecule type" value="Genomic_DNA"/>
</dbReference>
<dbReference type="AlphaFoldDB" id="A0AAW2G0U9"/>
<dbReference type="Proteomes" id="UP001430953">
    <property type="component" value="Unassembled WGS sequence"/>
</dbReference>
<protein>
    <recommendedName>
        <fullName evidence="3">Prohormone-1</fullName>
    </recommendedName>
</protein>
<reference evidence="1 2" key="1">
    <citation type="submission" date="2023-03" db="EMBL/GenBank/DDBJ databases">
        <title>High recombination rates correlate with genetic variation in Cardiocondyla obscurior ants.</title>
        <authorList>
            <person name="Errbii M."/>
        </authorList>
    </citation>
    <scope>NUCLEOTIDE SEQUENCE [LARGE SCALE GENOMIC DNA]</scope>
    <source>
        <strain evidence="1">Alpha-2009</strain>
        <tissue evidence="1">Whole body</tissue>
    </source>
</reference>
<evidence type="ECO:0000313" key="2">
    <source>
        <dbReference type="Proteomes" id="UP001430953"/>
    </source>
</evidence>
<accession>A0AAW2G0U9</accession>
<name>A0AAW2G0U9_9HYME</name>
<evidence type="ECO:0000313" key="1">
    <source>
        <dbReference type="EMBL" id="KAL0119742.1"/>
    </source>
</evidence>